<evidence type="ECO:0000256" key="4">
    <source>
        <dbReference type="ARBA" id="ARBA00022679"/>
    </source>
</evidence>
<feature type="domain" description="Radical SAM core" evidence="14">
    <location>
        <begin position="184"/>
        <end position="416"/>
    </location>
</feature>
<protein>
    <recommendedName>
        <fullName evidence="10">tRNA-2-methylthio-N(6)-dimethylallyladenosine synthase</fullName>
        <ecNumber evidence="9">2.8.4.3</ecNumber>
    </recommendedName>
    <alternativeName>
        <fullName evidence="12">(Dimethylallyl)adenosine tRNA methylthiotransferase MiaB</fullName>
    </alternativeName>
    <alternativeName>
        <fullName evidence="11">tRNA-i(6)A37 methylthiotransferase</fullName>
    </alternativeName>
</protein>
<dbReference type="InterPro" id="IPR006638">
    <property type="entry name" value="Elp3/MiaA/NifB-like_rSAM"/>
</dbReference>
<dbReference type="PANTHER" id="PTHR43020">
    <property type="entry name" value="CDK5 REGULATORY SUBUNIT-ASSOCIATED PROTEIN 1"/>
    <property type="match status" value="1"/>
</dbReference>
<evidence type="ECO:0000256" key="5">
    <source>
        <dbReference type="ARBA" id="ARBA00022691"/>
    </source>
</evidence>
<comment type="cofactor">
    <cofactor evidence="1">
        <name>[4Fe-4S] cluster</name>
        <dbReference type="ChEBI" id="CHEBI:49883"/>
    </cofactor>
</comment>
<proteinExistence type="predicted"/>
<dbReference type="InterPro" id="IPR013848">
    <property type="entry name" value="Methylthiotransferase_N"/>
</dbReference>
<dbReference type="InterPro" id="IPR020612">
    <property type="entry name" value="Methylthiotransferase_CS"/>
</dbReference>
<dbReference type="InterPro" id="IPR023404">
    <property type="entry name" value="rSAM_horseshoe"/>
</dbReference>
<dbReference type="NCBIfam" id="TIGR01574">
    <property type="entry name" value="miaB-methiolase"/>
    <property type="match status" value="1"/>
</dbReference>
<dbReference type="PROSITE" id="PS51449">
    <property type="entry name" value="MTTASE_N"/>
    <property type="match status" value="1"/>
</dbReference>
<dbReference type="InterPro" id="IPR007197">
    <property type="entry name" value="rSAM"/>
</dbReference>
<keyword evidence="5" id="KW-0949">S-adenosyl-L-methionine</keyword>
<evidence type="ECO:0000256" key="6">
    <source>
        <dbReference type="ARBA" id="ARBA00022723"/>
    </source>
</evidence>
<evidence type="ECO:0000256" key="10">
    <source>
        <dbReference type="ARBA" id="ARBA00068570"/>
    </source>
</evidence>
<keyword evidence="8" id="KW-0411">Iron-sulfur</keyword>
<dbReference type="Gene3D" id="3.80.30.20">
    <property type="entry name" value="tm_1862 like domain"/>
    <property type="match status" value="1"/>
</dbReference>
<dbReference type="GO" id="GO:0005829">
    <property type="term" value="C:cytosol"/>
    <property type="evidence" value="ECO:0007669"/>
    <property type="project" value="TreeGrafter"/>
</dbReference>
<dbReference type="FunFam" id="3.40.50.12160:FF:000003">
    <property type="entry name" value="CDK5 regulatory subunit-associated protein 1"/>
    <property type="match status" value="1"/>
</dbReference>
<evidence type="ECO:0000256" key="9">
    <source>
        <dbReference type="ARBA" id="ARBA00033765"/>
    </source>
</evidence>
<dbReference type="GO" id="GO:0051539">
    <property type="term" value="F:4 iron, 4 sulfur cluster binding"/>
    <property type="evidence" value="ECO:0007669"/>
    <property type="project" value="UniProtKB-KW"/>
</dbReference>
<evidence type="ECO:0000259" key="13">
    <source>
        <dbReference type="PROSITE" id="PS51449"/>
    </source>
</evidence>
<dbReference type="SFLD" id="SFLDG01082">
    <property type="entry name" value="B12-binding_domain_containing"/>
    <property type="match status" value="1"/>
</dbReference>
<dbReference type="PROSITE" id="PS51918">
    <property type="entry name" value="RADICAL_SAM"/>
    <property type="match status" value="1"/>
</dbReference>
<gene>
    <name evidence="15" type="primary">miaB</name>
    <name evidence="15" type="ORF">EVJ47_05195</name>
</gene>
<evidence type="ECO:0000256" key="11">
    <source>
        <dbReference type="ARBA" id="ARBA00080698"/>
    </source>
</evidence>
<dbReference type="Proteomes" id="UP000320813">
    <property type="component" value="Unassembled WGS sequence"/>
</dbReference>
<dbReference type="InterPro" id="IPR005839">
    <property type="entry name" value="Methylthiotransferase"/>
</dbReference>
<organism evidence="15 16">
    <name type="scientific">Candidatus Acidulodesulfobacterium ferriphilum</name>
    <dbReference type="NCBI Taxonomy" id="2597223"/>
    <lineage>
        <taxon>Bacteria</taxon>
        <taxon>Deltaproteobacteria</taxon>
        <taxon>Candidatus Acidulodesulfobacterales</taxon>
        <taxon>Candidatus Acidulodesulfobacterium</taxon>
    </lineage>
</organism>
<dbReference type="FunFam" id="3.80.30.20:FF:000001">
    <property type="entry name" value="tRNA-2-methylthio-N(6)-dimethylallyladenosine synthase 2"/>
    <property type="match status" value="1"/>
</dbReference>
<dbReference type="SMART" id="SM00729">
    <property type="entry name" value="Elp3"/>
    <property type="match status" value="1"/>
</dbReference>
<dbReference type="Pfam" id="PF00919">
    <property type="entry name" value="UPF0004"/>
    <property type="match status" value="1"/>
</dbReference>
<evidence type="ECO:0000313" key="16">
    <source>
        <dbReference type="Proteomes" id="UP000320813"/>
    </source>
</evidence>
<dbReference type="CDD" id="cd01335">
    <property type="entry name" value="Radical_SAM"/>
    <property type="match status" value="1"/>
</dbReference>
<feature type="domain" description="MTTase N-terminal" evidence="13">
    <location>
        <begin position="30"/>
        <end position="146"/>
    </location>
</feature>
<comment type="caution">
    <text evidence="15">The sequence shown here is derived from an EMBL/GenBank/DDBJ whole genome shotgun (WGS) entry which is preliminary data.</text>
</comment>
<dbReference type="AlphaFoldDB" id="A0A519BBC1"/>
<reference evidence="15 16" key="1">
    <citation type="submission" date="2019-01" db="EMBL/GenBank/DDBJ databases">
        <title>Insights into ecological role of a new deltaproteobacterial order Candidatus Sinidesulfobacterales (Sva0485) by metagenomics and metatranscriptomics.</title>
        <authorList>
            <person name="Tan S."/>
            <person name="Liu J."/>
            <person name="Fang Y."/>
            <person name="Hedlund B.P."/>
            <person name="Lian Z.H."/>
            <person name="Huang L.Y."/>
            <person name="Li J.T."/>
            <person name="Huang L.N."/>
            <person name="Li W.J."/>
            <person name="Jiang H.C."/>
            <person name="Dong H.L."/>
            <person name="Shu W.S."/>
        </authorList>
    </citation>
    <scope>NUCLEOTIDE SEQUENCE [LARGE SCALE GENOMIC DNA]</scope>
    <source>
        <strain evidence="15">AP3</strain>
    </source>
</reference>
<dbReference type="InterPro" id="IPR058240">
    <property type="entry name" value="rSAM_sf"/>
</dbReference>
<keyword evidence="3" id="KW-0004">4Fe-4S</keyword>
<dbReference type="EC" id="2.8.4.3" evidence="9"/>
<evidence type="ECO:0000256" key="7">
    <source>
        <dbReference type="ARBA" id="ARBA00023004"/>
    </source>
</evidence>
<dbReference type="InterPro" id="IPR038135">
    <property type="entry name" value="Methylthiotransferase_N_sf"/>
</dbReference>
<evidence type="ECO:0000256" key="1">
    <source>
        <dbReference type="ARBA" id="ARBA00001966"/>
    </source>
</evidence>
<dbReference type="EMBL" id="SGBD01000002">
    <property type="protein sequence ID" value="RZD14567.1"/>
    <property type="molecule type" value="Genomic_DNA"/>
</dbReference>
<comment type="function">
    <text evidence="2">Catalyzes the methylthiolation of N6-(dimethylallyl)adenosine (i(6)A), leading to the formation of 2-methylthio-N6-(dimethylallyl)adenosine (ms(2)i(6)A) at position 37 in tRNAs that read codons beginning with uridine.</text>
</comment>
<dbReference type="GO" id="GO:0046872">
    <property type="term" value="F:metal ion binding"/>
    <property type="evidence" value="ECO:0007669"/>
    <property type="project" value="UniProtKB-KW"/>
</dbReference>
<evidence type="ECO:0000313" key="15">
    <source>
        <dbReference type="EMBL" id="RZD14567.1"/>
    </source>
</evidence>
<keyword evidence="6" id="KW-0479">Metal-binding</keyword>
<evidence type="ECO:0000256" key="2">
    <source>
        <dbReference type="ARBA" id="ARBA00003234"/>
    </source>
</evidence>
<dbReference type="PANTHER" id="PTHR43020:SF2">
    <property type="entry name" value="MITOCHONDRIAL TRNA METHYLTHIOTRANSFERASE CDK5RAP1"/>
    <property type="match status" value="1"/>
</dbReference>
<keyword evidence="7" id="KW-0408">Iron</keyword>
<evidence type="ECO:0000256" key="3">
    <source>
        <dbReference type="ARBA" id="ARBA00022485"/>
    </source>
</evidence>
<dbReference type="SUPFAM" id="SSF102114">
    <property type="entry name" value="Radical SAM enzymes"/>
    <property type="match status" value="1"/>
</dbReference>
<dbReference type="SFLD" id="SFLDG01061">
    <property type="entry name" value="methylthiotransferase"/>
    <property type="match status" value="1"/>
</dbReference>
<evidence type="ECO:0000259" key="14">
    <source>
        <dbReference type="PROSITE" id="PS51918"/>
    </source>
</evidence>
<evidence type="ECO:0000256" key="8">
    <source>
        <dbReference type="ARBA" id="ARBA00023014"/>
    </source>
</evidence>
<accession>A0A519BBC1</accession>
<evidence type="ECO:0000256" key="12">
    <source>
        <dbReference type="ARBA" id="ARBA00081141"/>
    </source>
</evidence>
<dbReference type="GO" id="GO:0035597">
    <property type="term" value="F:tRNA-2-methylthio-N(6)-dimethylallyladenosine(37) synthase activity"/>
    <property type="evidence" value="ECO:0007669"/>
    <property type="project" value="UniProtKB-EC"/>
</dbReference>
<name>A0A519BBC1_9DELT</name>
<dbReference type="Pfam" id="PF04055">
    <property type="entry name" value="Radical_SAM"/>
    <property type="match status" value="1"/>
</dbReference>
<keyword evidence="4 15" id="KW-0808">Transferase</keyword>
<dbReference type="PROSITE" id="PS01278">
    <property type="entry name" value="MTTASE_RADICAL"/>
    <property type="match status" value="1"/>
</dbReference>
<dbReference type="NCBIfam" id="TIGR00089">
    <property type="entry name" value="MiaB/RimO family radical SAM methylthiotransferase"/>
    <property type="match status" value="1"/>
</dbReference>
<dbReference type="SFLD" id="SFLDS00029">
    <property type="entry name" value="Radical_SAM"/>
    <property type="match status" value="1"/>
</dbReference>
<sequence>MSTSKACFDELVDKNIAEAGWDFMEGVKKNRILIKTYGCQMNFHDSGLIEDGLLKNGFDKAGSLRDADIVILNTCSVRENADHKIVSEIGRLKGDKKIVLTGCFARQIKLKRENGVSVNNADIPVDYCFAPDEILSIPEILAGNFEKNYNGDINDKGFKEEFKATAKDDYQNFNLVEEYFYNKKVDSGFATIKIIEGCNNFCSYCIVPFVRGKERSIPFEIIYNSAKRYADKGVRELLLLGQNVNSYLSPEDDKKDFSYMLESLTKIDGIKKIKFLTSHPKDFNDKLIELIASNDKISKNIHLPVQAGSDRILSAMNRGYIRRDYLNLIEKLRKKCPDAAFSTDIIVGFPTETKEDFNMTLSLIDEAGFDFLFGFKYSPRPFTKAFKIKDDVSLKEKKERLGMVFEKQKKVFSSILNNLKGKRLDVTILAVDKEKNSAEFKNGILFKGEGLNDRTVYIVNKDKYKNLRIGDKRIADITYIENNRLYGEVI</sequence>
<dbReference type="Gene3D" id="3.40.50.12160">
    <property type="entry name" value="Methylthiotransferase, N-terminal domain"/>
    <property type="match status" value="1"/>
</dbReference>